<dbReference type="InterPro" id="IPR006195">
    <property type="entry name" value="aa-tRNA-synth_II"/>
</dbReference>
<dbReference type="Pfam" id="PF00587">
    <property type="entry name" value="tRNA-synt_2b"/>
    <property type="match status" value="1"/>
</dbReference>
<evidence type="ECO:0000256" key="6">
    <source>
        <dbReference type="ARBA" id="ARBA00023146"/>
    </source>
</evidence>
<protein>
    <recommendedName>
        <fullName evidence="1">proline--tRNA ligase</fullName>
        <ecNumber evidence="1">6.1.1.15</ecNumber>
    </recommendedName>
    <alternativeName>
        <fullName evidence="7">Prolyl-tRNA synthetase</fullName>
    </alternativeName>
</protein>
<dbReference type="CDD" id="cd00779">
    <property type="entry name" value="ProRS_core_prok"/>
    <property type="match status" value="1"/>
</dbReference>
<gene>
    <name evidence="10" type="ORF">ANCCAN_14510</name>
</gene>
<evidence type="ECO:0000256" key="4">
    <source>
        <dbReference type="ARBA" id="ARBA00022840"/>
    </source>
</evidence>
<sequence>MVVFKASKFILSGTSPGTTKSIAHRLLLSHGYIHQVGNGLYSFLPLGQRVIDKLVRLVDIELESLGAMRVSMPILGSRTLWEKAARWDSMGTELFKIQDRHEVEMCLQPTAEEMCTQLVAQLPPQKKRMFPLLIYQTTDKFRDEMNPRFGLLRSRQFLMKDLYSFDLDKDGATRTYNRVCKIYDRILRDRLGLEVYKVTAQPGIHGGSLSHEYHLPNPLEEDGIHFCSKCGSGSKKEDGPHTCECGEDSSVRTFSTVEVAHTFQLGTKYSQALGALTKEKQPLEMCCFGIGISRLLPAIVSLLSTSEKAIRLPPLISPFSAAVVVTKNLMDNVMTELTLSSLDRRLSGGILLDDRVEDNIGKRIKSLREIGIPRIVVLGKTTEQTINKVFDQLFLLLQKKFPRWSTFRHRKIHSGTRVENGL</sequence>
<keyword evidence="5" id="KW-0648">Protein biosynthesis</keyword>
<evidence type="ECO:0000256" key="7">
    <source>
        <dbReference type="ARBA" id="ARBA00029731"/>
    </source>
</evidence>
<evidence type="ECO:0000256" key="5">
    <source>
        <dbReference type="ARBA" id="ARBA00022917"/>
    </source>
</evidence>
<evidence type="ECO:0000256" key="3">
    <source>
        <dbReference type="ARBA" id="ARBA00022741"/>
    </source>
</evidence>
<dbReference type="Proteomes" id="UP000252519">
    <property type="component" value="Unassembled WGS sequence"/>
</dbReference>
<dbReference type="GO" id="GO:0005524">
    <property type="term" value="F:ATP binding"/>
    <property type="evidence" value="ECO:0007669"/>
    <property type="project" value="UniProtKB-KW"/>
</dbReference>
<feature type="domain" description="Aminoacyl-transfer RNA synthetases class-II family profile" evidence="9">
    <location>
        <begin position="18"/>
        <end position="313"/>
    </location>
</feature>
<dbReference type="SUPFAM" id="SSF55681">
    <property type="entry name" value="Class II aaRS and biotin synthetases"/>
    <property type="match status" value="1"/>
</dbReference>
<keyword evidence="11" id="KW-1185">Reference proteome</keyword>
<evidence type="ECO:0000256" key="2">
    <source>
        <dbReference type="ARBA" id="ARBA00022598"/>
    </source>
</evidence>
<dbReference type="InterPro" id="IPR002314">
    <property type="entry name" value="aa-tRNA-synt_IIb"/>
</dbReference>
<keyword evidence="4" id="KW-0067">ATP-binding</keyword>
<dbReference type="OrthoDB" id="10267474at2759"/>
<organism evidence="10 11">
    <name type="scientific">Ancylostoma caninum</name>
    <name type="common">Dog hookworm</name>
    <dbReference type="NCBI Taxonomy" id="29170"/>
    <lineage>
        <taxon>Eukaryota</taxon>
        <taxon>Metazoa</taxon>
        <taxon>Ecdysozoa</taxon>
        <taxon>Nematoda</taxon>
        <taxon>Chromadorea</taxon>
        <taxon>Rhabditida</taxon>
        <taxon>Rhabditina</taxon>
        <taxon>Rhabditomorpha</taxon>
        <taxon>Strongyloidea</taxon>
        <taxon>Ancylostomatidae</taxon>
        <taxon>Ancylostomatinae</taxon>
        <taxon>Ancylostoma</taxon>
    </lineage>
</organism>
<dbReference type="InterPro" id="IPR002316">
    <property type="entry name" value="Pro-tRNA-ligase_IIa"/>
</dbReference>
<keyword evidence="3" id="KW-0547">Nucleotide-binding</keyword>
<dbReference type="PANTHER" id="PTHR42753">
    <property type="entry name" value="MITOCHONDRIAL RIBOSOME PROTEIN L39/PROLYL-TRNA LIGASE FAMILY MEMBER"/>
    <property type="match status" value="1"/>
</dbReference>
<dbReference type="STRING" id="29170.A0A368G9Z1"/>
<evidence type="ECO:0000313" key="11">
    <source>
        <dbReference type="Proteomes" id="UP000252519"/>
    </source>
</evidence>
<evidence type="ECO:0000256" key="1">
    <source>
        <dbReference type="ARBA" id="ARBA00012831"/>
    </source>
</evidence>
<accession>A0A368G9Z1</accession>
<dbReference type="GO" id="GO:0006433">
    <property type="term" value="P:prolyl-tRNA aminoacylation"/>
    <property type="evidence" value="ECO:0007669"/>
    <property type="project" value="InterPro"/>
</dbReference>
<proteinExistence type="predicted"/>
<comment type="caution">
    <text evidence="10">The sequence shown here is derived from an EMBL/GenBank/DDBJ whole genome shotgun (WGS) entry which is preliminary data.</text>
</comment>
<dbReference type="AlphaFoldDB" id="A0A368G9Z1"/>
<name>A0A368G9Z1_ANCCA</name>
<dbReference type="SUPFAM" id="SSF52954">
    <property type="entry name" value="Class II aaRS ABD-related"/>
    <property type="match status" value="1"/>
</dbReference>
<dbReference type="GO" id="GO:0004827">
    <property type="term" value="F:proline-tRNA ligase activity"/>
    <property type="evidence" value="ECO:0007669"/>
    <property type="project" value="UniProtKB-EC"/>
</dbReference>
<dbReference type="InterPro" id="IPR050062">
    <property type="entry name" value="Pro-tRNA_synthetase"/>
</dbReference>
<dbReference type="Gene3D" id="3.30.930.10">
    <property type="entry name" value="Bira Bifunctional Protein, Domain 2"/>
    <property type="match status" value="1"/>
</dbReference>
<evidence type="ECO:0000259" key="9">
    <source>
        <dbReference type="PROSITE" id="PS50862"/>
    </source>
</evidence>
<dbReference type="EMBL" id="JOJR01000331">
    <property type="protein sequence ID" value="RCN39567.1"/>
    <property type="molecule type" value="Genomic_DNA"/>
</dbReference>
<dbReference type="PROSITE" id="PS50862">
    <property type="entry name" value="AA_TRNA_LIGASE_II"/>
    <property type="match status" value="1"/>
</dbReference>
<evidence type="ECO:0000313" key="10">
    <source>
        <dbReference type="EMBL" id="RCN39567.1"/>
    </source>
</evidence>
<dbReference type="EC" id="6.1.1.15" evidence="1"/>
<dbReference type="Gene3D" id="3.40.50.800">
    <property type="entry name" value="Anticodon-binding domain"/>
    <property type="match status" value="1"/>
</dbReference>
<evidence type="ECO:0000256" key="8">
    <source>
        <dbReference type="ARBA" id="ARBA00047671"/>
    </source>
</evidence>
<keyword evidence="6" id="KW-0030">Aminoacyl-tRNA synthetase</keyword>
<comment type="catalytic activity">
    <reaction evidence="8">
        <text>tRNA(Pro) + L-proline + ATP = L-prolyl-tRNA(Pro) + AMP + diphosphate</text>
        <dbReference type="Rhea" id="RHEA:14305"/>
        <dbReference type="Rhea" id="RHEA-COMP:9700"/>
        <dbReference type="Rhea" id="RHEA-COMP:9702"/>
        <dbReference type="ChEBI" id="CHEBI:30616"/>
        <dbReference type="ChEBI" id="CHEBI:33019"/>
        <dbReference type="ChEBI" id="CHEBI:60039"/>
        <dbReference type="ChEBI" id="CHEBI:78442"/>
        <dbReference type="ChEBI" id="CHEBI:78532"/>
        <dbReference type="ChEBI" id="CHEBI:456215"/>
        <dbReference type="EC" id="6.1.1.15"/>
    </reaction>
</comment>
<dbReference type="PRINTS" id="PR01046">
    <property type="entry name" value="TRNASYNTHPRO"/>
</dbReference>
<reference evidence="10 11" key="1">
    <citation type="submission" date="2014-10" db="EMBL/GenBank/DDBJ databases">
        <title>Draft genome of the hookworm Ancylostoma caninum.</title>
        <authorList>
            <person name="Mitreva M."/>
        </authorList>
    </citation>
    <scope>NUCLEOTIDE SEQUENCE [LARGE SCALE GENOMIC DNA]</scope>
    <source>
        <strain evidence="10 11">Baltimore</strain>
    </source>
</reference>
<dbReference type="PANTHER" id="PTHR42753:SF2">
    <property type="entry name" value="PROLINE--TRNA LIGASE"/>
    <property type="match status" value="1"/>
</dbReference>
<dbReference type="InterPro" id="IPR045864">
    <property type="entry name" value="aa-tRNA-synth_II/BPL/LPL"/>
</dbReference>
<dbReference type="InterPro" id="IPR036621">
    <property type="entry name" value="Anticodon-bd_dom_sf"/>
</dbReference>
<dbReference type="InterPro" id="IPR033730">
    <property type="entry name" value="ProRS_core_prok"/>
</dbReference>
<keyword evidence="2 10" id="KW-0436">Ligase</keyword>
<dbReference type="GO" id="GO:0005739">
    <property type="term" value="C:mitochondrion"/>
    <property type="evidence" value="ECO:0007669"/>
    <property type="project" value="TreeGrafter"/>
</dbReference>